<keyword evidence="2" id="KW-0732">Signal</keyword>
<gene>
    <name evidence="3" type="ORF">D9619_006895</name>
</gene>
<feature type="compositionally biased region" description="Polar residues" evidence="1">
    <location>
        <begin position="32"/>
        <end position="55"/>
    </location>
</feature>
<protein>
    <submittedName>
        <fullName evidence="3">Uncharacterized protein</fullName>
    </submittedName>
</protein>
<evidence type="ECO:0000256" key="2">
    <source>
        <dbReference type="SAM" id="SignalP"/>
    </source>
</evidence>
<evidence type="ECO:0000256" key="1">
    <source>
        <dbReference type="SAM" id="MobiDB-lite"/>
    </source>
</evidence>
<dbReference type="EMBL" id="JAACJJ010000042">
    <property type="protein sequence ID" value="KAF5316398.1"/>
    <property type="molecule type" value="Genomic_DNA"/>
</dbReference>
<dbReference type="Proteomes" id="UP000567179">
    <property type="component" value="Unassembled WGS sequence"/>
</dbReference>
<evidence type="ECO:0000313" key="3">
    <source>
        <dbReference type="EMBL" id="KAF5316398.1"/>
    </source>
</evidence>
<evidence type="ECO:0000313" key="4">
    <source>
        <dbReference type="Proteomes" id="UP000567179"/>
    </source>
</evidence>
<organism evidence="3 4">
    <name type="scientific">Psilocybe cf. subviscida</name>
    <dbReference type="NCBI Taxonomy" id="2480587"/>
    <lineage>
        <taxon>Eukaryota</taxon>
        <taxon>Fungi</taxon>
        <taxon>Dikarya</taxon>
        <taxon>Basidiomycota</taxon>
        <taxon>Agaricomycotina</taxon>
        <taxon>Agaricomycetes</taxon>
        <taxon>Agaricomycetidae</taxon>
        <taxon>Agaricales</taxon>
        <taxon>Agaricineae</taxon>
        <taxon>Strophariaceae</taxon>
        <taxon>Psilocybe</taxon>
    </lineage>
</organism>
<proteinExistence type="predicted"/>
<reference evidence="3 4" key="1">
    <citation type="journal article" date="2020" name="ISME J.">
        <title>Uncovering the hidden diversity of litter-decomposition mechanisms in mushroom-forming fungi.</title>
        <authorList>
            <person name="Floudas D."/>
            <person name="Bentzer J."/>
            <person name="Ahren D."/>
            <person name="Johansson T."/>
            <person name="Persson P."/>
            <person name="Tunlid A."/>
        </authorList>
    </citation>
    <scope>NUCLEOTIDE SEQUENCE [LARGE SCALE GENOMIC DNA]</scope>
    <source>
        <strain evidence="3 4">CBS 101986</strain>
    </source>
</reference>
<feature type="signal peptide" evidence="2">
    <location>
        <begin position="1"/>
        <end position="28"/>
    </location>
</feature>
<accession>A0A8H5B4H9</accession>
<keyword evidence="4" id="KW-1185">Reference proteome</keyword>
<dbReference type="AlphaFoldDB" id="A0A8H5B4H9"/>
<feature type="region of interest" description="Disordered" evidence="1">
    <location>
        <begin position="32"/>
        <end position="65"/>
    </location>
</feature>
<feature type="chain" id="PRO_5034082603" evidence="2">
    <location>
        <begin position="29"/>
        <end position="194"/>
    </location>
</feature>
<name>A0A8H5B4H9_9AGAR</name>
<comment type="caution">
    <text evidence="3">The sequence shown here is derived from an EMBL/GenBank/DDBJ whole genome shotgun (WGS) entry which is preliminary data.</text>
</comment>
<sequence length="194" mass="22059">MPPSAYEIITRDRMPTLIILLVLPVACTTPNDAASHSPFESGSHARQNPNQQRQTLARAAGVRADPDTEKVERHRVFCRVCRKWISLDTRYSEFERSRWIRHKKQQSHLMMSKKKKTTGEAKFQHVALFISPSVVRTASEPTPLSTVKCDTVAKFIETLLGTDSHFSDYEMEIAAFLLEELIENGALKLECAHH</sequence>